<dbReference type="CDD" id="cd05233">
    <property type="entry name" value="SDR_c"/>
    <property type="match status" value="1"/>
</dbReference>
<sequence length="199" mass="21547">MPKKPVAVITGASEGIGRALSVKLASEGYTTVLAARSKPNIRETADLVSKVGGEYLVVPTDITAEAEVESLFSQASKVGELALLVNNAGVATFKAVEEITLEEWQTMMDVNLTGAFMATREAVKLMKKSKAGHIIFINSFSGKRALSWGSGYSATKYGLRGFADTVRIELRKSNVKVTSVFPGAVDSSWWDKFDFDFPR</sequence>
<dbReference type="GO" id="GO:0016491">
    <property type="term" value="F:oxidoreductase activity"/>
    <property type="evidence" value="ECO:0007669"/>
    <property type="project" value="UniProtKB-KW"/>
</dbReference>
<dbReference type="PRINTS" id="PR00080">
    <property type="entry name" value="SDRFAMILY"/>
</dbReference>
<dbReference type="PANTHER" id="PTHR43115">
    <property type="entry name" value="DEHYDROGENASE/REDUCTASE SDR FAMILY MEMBER 11"/>
    <property type="match status" value="1"/>
</dbReference>
<dbReference type="InterPro" id="IPR036291">
    <property type="entry name" value="NAD(P)-bd_dom_sf"/>
</dbReference>
<dbReference type="PROSITE" id="PS00061">
    <property type="entry name" value="ADH_SHORT"/>
    <property type="match status" value="1"/>
</dbReference>
<evidence type="ECO:0000313" key="3">
    <source>
        <dbReference type="EMBL" id="SUZ75420.1"/>
    </source>
</evidence>
<dbReference type="InterPro" id="IPR020904">
    <property type="entry name" value="Sc_DH/Rdtase_CS"/>
</dbReference>
<evidence type="ECO:0008006" key="4">
    <source>
        <dbReference type="Google" id="ProtNLM"/>
    </source>
</evidence>
<gene>
    <name evidence="3" type="ORF">METZ01_LOCUS28274</name>
</gene>
<comment type="similarity">
    <text evidence="1">Belongs to the short-chain dehydrogenases/reductases (SDR) family.</text>
</comment>
<dbReference type="InterPro" id="IPR002347">
    <property type="entry name" value="SDR_fam"/>
</dbReference>
<accession>A0A381Q8R4</accession>
<protein>
    <recommendedName>
        <fullName evidence="4">Oxidoreductase</fullName>
    </recommendedName>
</protein>
<dbReference type="AlphaFoldDB" id="A0A381Q8R4"/>
<evidence type="ECO:0000256" key="1">
    <source>
        <dbReference type="ARBA" id="ARBA00006484"/>
    </source>
</evidence>
<name>A0A381Q8R4_9ZZZZ</name>
<dbReference type="PRINTS" id="PR00081">
    <property type="entry name" value="GDHRDH"/>
</dbReference>
<dbReference type="PANTHER" id="PTHR43115:SF4">
    <property type="entry name" value="DEHYDROGENASE_REDUCTASE SDR FAMILY MEMBER 11"/>
    <property type="match status" value="1"/>
</dbReference>
<organism evidence="3">
    <name type="scientific">marine metagenome</name>
    <dbReference type="NCBI Taxonomy" id="408172"/>
    <lineage>
        <taxon>unclassified sequences</taxon>
        <taxon>metagenomes</taxon>
        <taxon>ecological metagenomes</taxon>
    </lineage>
</organism>
<dbReference type="Gene3D" id="3.40.50.720">
    <property type="entry name" value="NAD(P)-binding Rossmann-like Domain"/>
    <property type="match status" value="1"/>
</dbReference>
<dbReference type="Pfam" id="PF00106">
    <property type="entry name" value="adh_short"/>
    <property type="match status" value="1"/>
</dbReference>
<keyword evidence="2" id="KW-0560">Oxidoreductase</keyword>
<feature type="non-terminal residue" evidence="3">
    <location>
        <position position="199"/>
    </location>
</feature>
<evidence type="ECO:0000256" key="2">
    <source>
        <dbReference type="ARBA" id="ARBA00023002"/>
    </source>
</evidence>
<dbReference type="EMBL" id="UINC01001245">
    <property type="protein sequence ID" value="SUZ75420.1"/>
    <property type="molecule type" value="Genomic_DNA"/>
</dbReference>
<dbReference type="SUPFAM" id="SSF51735">
    <property type="entry name" value="NAD(P)-binding Rossmann-fold domains"/>
    <property type="match status" value="1"/>
</dbReference>
<proteinExistence type="inferred from homology"/>
<reference evidence="3" key="1">
    <citation type="submission" date="2018-05" db="EMBL/GenBank/DDBJ databases">
        <authorList>
            <person name="Lanie J.A."/>
            <person name="Ng W.-L."/>
            <person name="Kazmierczak K.M."/>
            <person name="Andrzejewski T.M."/>
            <person name="Davidsen T.M."/>
            <person name="Wayne K.J."/>
            <person name="Tettelin H."/>
            <person name="Glass J.I."/>
            <person name="Rusch D."/>
            <person name="Podicherti R."/>
            <person name="Tsui H.-C.T."/>
            <person name="Winkler M.E."/>
        </authorList>
    </citation>
    <scope>NUCLEOTIDE SEQUENCE</scope>
</reference>